<dbReference type="Gene3D" id="3.30.390.150">
    <property type="match status" value="1"/>
</dbReference>
<proteinExistence type="predicted"/>
<feature type="domain" description="BRICHOS" evidence="3">
    <location>
        <begin position="49"/>
        <end position="141"/>
    </location>
</feature>
<comment type="caution">
    <text evidence="4">The sequence shown here is derived from an EMBL/GenBank/DDBJ whole genome shotgun (WGS) entry which is preliminary data.</text>
</comment>
<organism evidence="4 5">
    <name type="scientific">Engystomops pustulosus</name>
    <name type="common">Tungara frog</name>
    <name type="synonym">Physalaemus pustulosus</name>
    <dbReference type="NCBI Taxonomy" id="76066"/>
    <lineage>
        <taxon>Eukaryota</taxon>
        <taxon>Metazoa</taxon>
        <taxon>Chordata</taxon>
        <taxon>Craniata</taxon>
        <taxon>Vertebrata</taxon>
        <taxon>Euteleostomi</taxon>
        <taxon>Amphibia</taxon>
        <taxon>Batrachia</taxon>
        <taxon>Anura</taxon>
        <taxon>Neobatrachia</taxon>
        <taxon>Hyloidea</taxon>
        <taxon>Leptodactylidae</taxon>
        <taxon>Leiuperinae</taxon>
        <taxon>Engystomops</taxon>
    </lineage>
</organism>
<sequence length="176" mass="19272">MKALILLAAFGVVFATDNININNSGNDGDNVHQTVNIDNHDNIANINQFNGWHSWNSIWDYNRGLFAVRLMSQRVCVVSRINRNAVPSLEQLSKVSHEKVNPNAPPPRTLTYSISPNKVKNVAQFGASIEALCKGVPTRFAQETQDPSFYGTGCSTSSIINILGITICGVPENCLQ</sequence>
<evidence type="ECO:0000256" key="1">
    <source>
        <dbReference type="ARBA" id="ARBA00023157"/>
    </source>
</evidence>
<evidence type="ECO:0000259" key="3">
    <source>
        <dbReference type="PROSITE" id="PS50869"/>
    </source>
</evidence>
<dbReference type="SMART" id="SM01039">
    <property type="entry name" value="BRICHOS"/>
    <property type="match status" value="1"/>
</dbReference>
<feature type="signal peptide" evidence="2">
    <location>
        <begin position="1"/>
        <end position="15"/>
    </location>
</feature>
<dbReference type="PROSITE" id="PS50869">
    <property type="entry name" value="BRICHOS"/>
    <property type="match status" value="1"/>
</dbReference>
<keyword evidence="5" id="KW-1185">Reference proteome</keyword>
<feature type="chain" id="PRO_5044012073" description="BRICHOS domain-containing protein" evidence="2">
    <location>
        <begin position="16"/>
        <end position="176"/>
    </location>
</feature>
<dbReference type="Pfam" id="PF04089">
    <property type="entry name" value="BRICHOS"/>
    <property type="match status" value="1"/>
</dbReference>
<dbReference type="EMBL" id="WNYA01000004">
    <property type="protein sequence ID" value="KAG8574745.1"/>
    <property type="molecule type" value="Genomic_DNA"/>
</dbReference>
<dbReference type="InterPro" id="IPR051772">
    <property type="entry name" value="Gastrokine"/>
</dbReference>
<dbReference type="InterPro" id="IPR007084">
    <property type="entry name" value="BRICHOS_dom"/>
</dbReference>
<protein>
    <recommendedName>
        <fullName evidence="3">BRICHOS domain-containing protein</fullName>
    </recommendedName>
</protein>
<keyword evidence="2" id="KW-0732">Signal</keyword>
<evidence type="ECO:0000256" key="2">
    <source>
        <dbReference type="SAM" id="SignalP"/>
    </source>
</evidence>
<keyword evidence="1" id="KW-1015">Disulfide bond</keyword>
<gene>
    <name evidence="4" type="ORF">GDO81_009306</name>
</gene>
<accession>A0AAV7BPV6</accession>
<evidence type="ECO:0000313" key="5">
    <source>
        <dbReference type="Proteomes" id="UP000824782"/>
    </source>
</evidence>
<reference evidence="4" key="1">
    <citation type="thesis" date="2020" institute="ProQuest LLC" country="789 East Eisenhower Parkway, Ann Arbor, MI, USA">
        <title>Comparative Genomics and Chromosome Evolution.</title>
        <authorList>
            <person name="Mudd A.B."/>
        </authorList>
    </citation>
    <scope>NUCLEOTIDE SEQUENCE</scope>
    <source>
        <strain evidence="4">237g6f4</strain>
        <tissue evidence="4">Blood</tissue>
    </source>
</reference>
<dbReference type="PANTHER" id="PTHR16483">
    <property type="entry name" value="GASTROKINE 1"/>
    <property type="match status" value="1"/>
</dbReference>
<evidence type="ECO:0000313" key="4">
    <source>
        <dbReference type="EMBL" id="KAG8574745.1"/>
    </source>
</evidence>
<name>A0AAV7BPV6_ENGPU</name>
<dbReference type="AlphaFoldDB" id="A0AAV7BPV6"/>
<dbReference type="Proteomes" id="UP000824782">
    <property type="component" value="Unassembled WGS sequence"/>
</dbReference>